<organism evidence="1 2">
    <name type="scientific">Pseudoalteromonas luteoviolacea (strain 2ta16)</name>
    <dbReference type="NCBI Taxonomy" id="1353533"/>
    <lineage>
        <taxon>Bacteria</taxon>
        <taxon>Pseudomonadati</taxon>
        <taxon>Pseudomonadota</taxon>
        <taxon>Gammaproteobacteria</taxon>
        <taxon>Alteromonadales</taxon>
        <taxon>Pseudoalteromonadaceae</taxon>
        <taxon>Pseudoalteromonas</taxon>
    </lineage>
</organism>
<protein>
    <submittedName>
        <fullName evidence="1">Uncharacterized protein</fullName>
    </submittedName>
</protein>
<evidence type="ECO:0000313" key="1">
    <source>
        <dbReference type="EMBL" id="ESP92383.1"/>
    </source>
</evidence>
<dbReference type="Proteomes" id="UP000017820">
    <property type="component" value="Unassembled WGS sequence"/>
</dbReference>
<dbReference type="AlphaFoldDB" id="V4HRJ9"/>
<reference evidence="1 2" key="1">
    <citation type="submission" date="2013-07" db="EMBL/GenBank/DDBJ databases">
        <title>Draft genome sequence of Pseudoalteromonas luteoviolacea 2ta16.</title>
        <authorList>
            <person name="Allen E.E."/>
            <person name="Azam F."/>
            <person name="Podell S."/>
        </authorList>
    </citation>
    <scope>NUCLEOTIDE SEQUENCE [LARGE SCALE GENOMIC DNA]</scope>
    <source>
        <strain evidence="1 2">2ta16</strain>
    </source>
</reference>
<sequence>MSEGVDGNGNTVEILYDVELGMMVGDEIRGG</sequence>
<accession>V4HRJ9</accession>
<evidence type="ECO:0000313" key="2">
    <source>
        <dbReference type="Proteomes" id="UP000017820"/>
    </source>
</evidence>
<comment type="caution">
    <text evidence="1">The sequence shown here is derived from an EMBL/GenBank/DDBJ whole genome shotgun (WGS) entry which is preliminary data.</text>
</comment>
<name>V4HRJ9_PSEL2</name>
<gene>
    <name evidence="1" type="ORF">PL2TA16_04499</name>
</gene>
<dbReference type="EMBL" id="AUSV01000064">
    <property type="protein sequence ID" value="ESP92383.1"/>
    <property type="molecule type" value="Genomic_DNA"/>
</dbReference>
<proteinExistence type="predicted"/>